<keyword evidence="1" id="KW-0472">Membrane</keyword>
<dbReference type="Proteomes" id="UP000315677">
    <property type="component" value="Unassembled WGS sequence"/>
</dbReference>
<feature type="transmembrane region" description="Helical" evidence="1">
    <location>
        <begin position="41"/>
        <end position="66"/>
    </location>
</feature>
<accession>A0A543E1U9</accession>
<proteinExistence type="predicted"/>
<evidence type="ECO:0008006" key="4">
    <source>
        <dbReference type="Google" id="ProtNLM"/>
    </source>
</evidence>
<keyword evidence="1" id="KW-1133">Transmembrane helix</keyword>
<feature type="transmembrane region" description="Helical" evidence="1">
    <location>
        <begin position="191"/>
        <end position="214"/>
    </location>
</feature>
<sequence length="226" mass="23913">MTSASGSAPTEVVPPAVSEVVEFRPRAMIRGLALDIGLPLAAYYGLHLLGVADWPALLAASGIAALRIAWDAARRRRLNPFATVMLVVFGVGLVLSLVSGDARFLLLKDSVTTGAVALVFLGTSVWGTPLTLAAMQSFAPHRAAALAAAHRDDPAVRRGFRRASAVWGFGLLTEALVRVPLVFLLPVSVMVGLSTVLSVAAFACLITWNVWFVARARRRMAAARAS</sequence>
<evidence type="ECO:0000313" key="2">
    <source>
        <dbReference type="EMBL" id="TQM15553.1"/>
    </source>
</evidence>
<dbReference type="EMBL" id="VFPA01000001">
    <property type="protein sequence ID" value="TQM15553.1"/>
    <property type="molecule type" value="Genomic_DNA"/>
</dbReference>
<feature type="transmembrane region" description="Helical" evidence="1">
    <location>
        <begin position="78"/>
        <end position="99"/>
    </location>
</feature>
<evidence type="ECO:0000256" key="1">
    <source>
        <dbReference type="SAM" id="Phobius"/>
    </source>
</evidence>
<gene>
    <name evidence="2" type="ORF">FB558_2343</name>
</gene>
<organism evidence="2 3">
    <name type="scientific">Pseudonocardia kunmingensis</name>
    <dbReference type="NCBI Taxonomy" id="630975"/>
    <lineage>
        <taxon>Bacteria</taxon>
        <taxon>Bacillati</taxon>
        <taxon>Actinomycetota</taxon>
        <taxon>Actinomycetes</taxon>
        <taxon>Pseudonocardiales</taxon>
        <taxon>Pseudonocardiaceae</taxon>
        <taxon>Pseudonocardia</taxon>
    </lineage>
</organism>
<reference evidence="2 3" key="1">
    <citation type="submission" date="2019-06" db="EMBL/GenBank/DDBJ databases">
        <title>Sequencing the genomes of 1000 actinobacteria strains.</title>
        <authorList>
            <person name="Klenk H.-P."/>
        </authorList>
    </citation>
    <scope>NUCLEOTIDE SEQUENCE [LARGE SCALE GENOMIC DNA]</scope>
    <source>
        <strain evidence="2 3">DSM 45301</strain>
    </source>
</reference>
<dbReference type="NCBIfam" id="NF041646">
    <property type="entry name" value="VC0807_fam"/>
    <property type="match status" value="1"/>
</dbReference>
<comment type="caution">
    <text evidence="2">The sequence shown here is derived from an EMBL/GenBank/DDBJ whole genome shotgun (WGS) entry which is preliminary data.</text>
</comment>
<feature type="transmembrane region" description="Helical" evidence="1">
    <location>
        <begin position="165"/>
        <end position="185"/>
    </location>
</feature>
<dbReference type="AlphaFoldDB" id="A0A543E1U9"/>
<keyword evidence="3" id="KW-1185">Reference proteome</keyword>
<protein>
    <recommendedName>
        <fullName evidence="4">Intracellular septation protein A</fullName>
    </recommendedName>
</protein>
<evidence type="ECO:0000313" key="3">
    <source>
        <dbReference type="Proteomes" id="UP000315677"/>
    </source>
</evidence>
<name>A0A543E1U9_9PSEU</name>
<keyword evidence="1" id="KW-0812">Transmembrane</keyword>
<feature type="transmembrane region" description="Helical" evidence="1">
    <location>
        <begin position="111"/>
        <end position="132"/>
    </location>
</feature>